<evidence type="ECO:0000313" key="6">
    <source>
        <dbReference type="Proteomes" id="UP000467636"/>
    </source>
</evidence>
<dbReference type="Pfam" id="PF00823">
    <property type="entry name" value="PPE"/>
    <property type="match status" value="1"/>
</dbReference>
<evidence type="ECO:0000313" key="5">
    <source>
        <dbReference type="EMBL" id="BBX24748.1"/>
    </source>
</evidence>
<organism evidence="5 6">
    <name type="scientific">Mycolicibacter terrae</name>
    <dbReference type="NCBI Taxonomy" id="1788"/>
    <lineage>
        <taxon>Bacteria</taxon>
        <taxon>Bacillati</taxon>
        <taxon>Actinomycetota</taxon>
        <taxon>Actinomycetes</taxon>
        <taxon>Mycobacteriales</taxon>
        <taxon>Mycobacteriaceae</taxon>
        <taxon>Mycolicibacter</taxon>
    </lineage>
</organism>
<dbReference type="InterPro" id="IPR022171">
    <property type="entry name" value="PPE_C"/>
</dbReference>
<dbReference type="AlphaFoldDB" id="A0AAD1MIM9"/>
<dbReference type="FunFam" id="1.20.1260.20:FF:000001">
    <property type="entry name" value="PPE family protein PPE41"/>
    <property type="match status" value="1"/>
</dbReference>
<proteinExistence type="inferred from homology"/>
<name>A0AAD1MIM9_9MYCO</name>
<sequence length="452" mass="44160">MIDFALIPPEVTSGQVYAGPGAESLLAAATAWEGLAAELHSATTSYRAVLTALTAESWVGTSATAMIAAATPFVDWMSTAAAQATQAAVQAGAAASAFEVALAAVVPPPVIAANRSVRAALLATNTFGQNTAAIAAADAQYAQMWAQDAGAMFAYQAAAMAAARLTPFASPPQATNSAGPAEPGIAAAGDASDIGAIYEGLFSTLGGVMKFGGLGNFVLSAPNFGMVQFKTFYKPQALLPEVPKSALGAGLGGRDIAGLGGREIAGLGGNGMNAVGAGLRGGAKSAASAGMIRAVTAGVGTAPSVGALSVPQGWATATPAIRLAATSLPAAGTAAAPMAGASGLLNPAALGALTGGALGAPGSQLINGANVRGGSAKSAKGQAPVQLDRVIAQLQKQKDSVQHWQIDEAGLDDLLEELSKKPGFHAVHLKKAPGDSGASGAAGSVAATTAIP</sequence>
<evidence type="ECO:0000259" key="4">
    <source>
        <dbReference type="Pfam" id="PF12484"/>
    </source>
</evidence>
<dbReference type="EMBL" id="AP022564">
    <property type="protein sequence ID" value="BBX24748.1"/>
    <property type="molecule type" value="Genomic_DNA"/>
</dbReference>
<dbReference type="InterPro" id="IPR000030">
    <property type="entry name" value="PPE_dom"/>
</dbReference>
<evidence type="ECO:0000256" key="2">
    <source>
        <dbReference type="SAM" id="MobiDB-lite"/>
    </source>
</evidence>
<feature type="domain" description="PPE" evidence="3">
    <location>
        <begin position="3"/>
        <end position="164"/>
    </location>
</feature>
<dbReference type="PANTHER" id="PTHR46766">
    <property type="entry name" value="GLUTAMINE-RICH PROTEIN 2"/>
    <property type="match status" value="1"/>
</dbReference>
<dbReference type="InterPro" id="IPR038332">
    <property type="entry name" value="PPE_sf"/>
</dbReference>
<feature type="region of interest" description="Disordered" evidence="2">
    <location>
        <begin position="432"/>
        <end position="452"/>
    </location>
</feature>
<dbReference type="Proteomes" id="UP000467636">
    <property type="component" value="Chromosome"/>
</dbReference>
<dbReference type="GO" id="GO:0052572">
    <property type="term" value="P:response to host immune response"/>
    <property type="evidence" value="ECO:0007669"/>
    <property type="project" value="TreeGrafter"/>
</dbReference>
<keyword evidence="6" id="KW-1185">Reference proteome</keyword>
<gene>
    <name evidence="5" type="ORF">MTER_41590</name>
</gene>
<dbReference type="Gene3D" id="1.20.1260.20">
    <property type="entry name" value="PPE superfamily"/>
    <property type="match status" value="1"/>
</dbReference>
<evidence type="ECO:0008006" key="7">
    <source>
        <dbReference type="Google" id="ProtNLM"/>
    </source>
</evidence>
<feature type="compositionally biased region" description="Low complexity" evidence="2">
    <location>
        <begin position="436"/>
        <end position="452"/>
    </location>
</feature>
<feature type="domain" description="PPE family C-terminal" evidence="4">
    <location>
        <begin position="296"/>
        <end position="358"/>
    </location>
</feature>
<protein>
    <recommendedName>
        <fullName evidence="7">PPE family protein</fullName>
    </recommendedName>
</protein>
<dbReference type="Pfam" id="PF12484">
    <property type="entry name" value="PPE-SVP"/>
    <property type="match status" value="1"/>
</dbReference>
<evidence type="ECO:0000259" key="3">
    <source>
        <dbReference type="Pfam" id="PF00823"/>
    </source>
</evidence>
<accession>A0AAD1MIM9</accession>
<dbReference type="SUPFAM" id="SSF140459">
    <property type="entry name" value="PE/PPE dimer-like"/>
    <property type="match status" value="1"/>
</dbReference>
<evidence type="ECO:0000256" key="1">
    <source>
        <dbReference type="ARBA" id="ARBA00010652"/>
    </source>
</evidence>
<reference evidence="5 6" key="1">
    <citation type="journal article" date="2019" name="Emerg. Microbes Infect.">
        <title>Comprehensive subspecies identification of 175 nontuberculous mycobacteria species based on 7547 genomic profiles.</title>
        <authorList>
            <person name="Matsumoto Y."/>
            <person name="Kinjo T."/>
            <person name="Motooka D."/>
            <person name="Nabeya D."/>
            <person name="Jung N."/>
            <person name="Uechi K."/>
            <person name="Horii T."/>
            <person name="Iida T."/>
            <person name="Fujita J."/>
            <person name="Nakamura S."/>
        </authorList>
    </citation>
    <scope>NUCLEOTIDE SEQUENCE [LARGE SCALE GENOMIC DNA]</scope>
    <source>
        <strain evidence="5 6">JCM 12143</strain>
    </source>
</reference>
<dbReference type="PANTHER" id="PTHR46766:SF1">
    <property type="entry name" value="GLUTAMINE-RICH PROTEIN 2"/>
    <property type="match status" value="1"/>
</dbReference>
<comment type="similarity">
    <text evidence="1">Belongs to the mycobacterial PPE family.</text>
</comment>